<sequence>MEDYSIQITALDIVFKSEYLLWNEAFRLGQVNRELNIMWKDLEPSYKGWGILLELIESLNNNHLYYGNERYGTFNDIDPRLNSDHPYHSASDMEKCKIMAEYGAMLVNNLRAHHSIENITDFEALPEPFQKRYKDGYTLFTPFDRYTFVINIMALTWARLSMTMF</sequence>
<organism evidence="1 2">
    <name type="scientific">Chaetoceros tenuissimus</name>
    <dbReference type="NCBI Taxonomy" id="426638"/>
    <lineage>
        <taxon>Eukaryota</taxon>
        <taxon>Sar</taxon>
        <taxon>Stramenopiles</taxon>
        <taxon>Ochrophyta</taxon>
        <taxon>Bacillariophyta</taxon>
        <taxon>Coscinodiscophyceae</taxon>
        <taxon>Chaetocerotophycidae</taxon>
        <taxon>Chaetocerotales</taxon>
        <taxon>Chaetocerotaceae</taxon>
        <taxon>Chaetoceros</taxon>
    </lineage>
</organism>
<protein>
    <submittedName>
        <fullName evidence="1">Uncharacterized protein</fullName>
    </submittedName>
</protein>
<proteinExistence type="predicted"/>
<accession>A0AAD3H7E5</accession>
<gene>
    <name evidence="1" type="ORF">CTEN210_09234</name>
</gene>
<name>A0AAD3H7E5_9STRA</name>
<dbReference type="EMBL" id="BLLK01000046">
    <property type="protein sequence ID" value="GFH52758.1"/>
    <property type="molecule type" value="Genomic_DNA"/>
</dbReference>
<dbReference type="AlphaFoldDB" id="A0AAD3H7E5"/>
<dbReference type="Proteomes" id="UP001054902">
    <property type="component" value="Unassembled WGS sequence"/>
</dbReference>
<comment type="caution">
    <text evidence="1">The sequence shown here is derived from an EMBL/GenBank/DDBJ whole genome shotgun (WGS) entry which is preliminary data.</text>
</comment>
<reference evidence="1 2" key="1">
    <citation type="journal article" date="2021" name="Sci. Rep.">
        <title>The genome of the diatom Chaetoceros tenuissimus carries an ancient integrated fragment of an extant virus.</title>
        <authorList>
            <person name="Hongo Y."/>
            <person name="Kimura K."/>
            <person name="Takaki Y."/>
            <person name="Yoshida Y."/>
            <person name="Baba S."/>
            <person name="Kobayashi G."/>
            <person name="Nagasaki K."/>
            <person name="Hano T."/>
            <person name="Tomaru Y."/>
        </authorList>
    </citation>
    <scope>NUCLEOTIDE SEQUENCE [LARGE SCALE GENOMIC DNA]</scope>
    <source>
        <strain evidence="1 2">NIES-3715</strain>
    </source>
</reference>
<evidence type="ECO:0000313" key="2">
    <source>
        <dbReference type="Proteomes" id="UP001054902"/>
    </source>
</evidence>
<evidence type="ECO:0000313" key="1">
    <source>
        <dbReference type="EMBL" id="GFH52758.1"/>
    </source>
</evidence>
<keyword evidence="2" id="KW-1185">Reference proteome</keyword>